<dbReference type="PROSITE" id="PS00028">
    <property type="entry name" value="ZINC_FINGER_C2H2_1"/>
    <property type="match status" value="4"/>
</dbReference>
<dbReference type="SUPFAM" id="SSF57667">
    <property type="entry name" value="beta-beta-alpha zinc fingers"/>
    <property type="match status" value="3"/>
</dbReference>
<comment type="caution">
    <text evidence="7">The sequence shown here is derived from an EMBL/GenBank/DDBJ whole genome shotgun (WGS) entry which is preliminary data.</text>
</comment>
<feature type="domain" description="C2H2-type" evidence="6">
    <location>
        <begin position="147"/>
        <end position="175"/>
    </location>
</feature>
<dbReference type="Gene3D" id="3.30.160.60">
    <property type="entry name" value="Classic Zinc Finger"/>
    <property type="match status" value="4"/>
</dbReference>
<reference evidence="7" key="1">
    <citation type="journal article" date="2023" name="Mol. Biol. Evol.">
        <title>Third-Generation Sequencing Reveals the Adaptive Role of the Epigenome in Three Deep-Sea Polychaetes.</title>
        <authorList>
            <person name="Perez M."/>
            <person name="Aroh O."/>
            <person name="Sun Y."/>
            <person name="Lan Y."/>
            <person name="Juniper S.K."/>
            <person name="Young C.R."/>
            <person name="Angers B."/>
            <person name="Qian P.Y."/>
        </authorList>
    </citation>
    <scope>NUCLEOTIDE SEQUENCE</scope>
    <source>
        <strain evidence="7">P08H-3</strain>
    </source>
</reference>
<dbReference type="Pfam" id="PF00096">
    <property type="entry name" value="zf-C2H2"/>
    <property type="match status" value="4"/>
</dbReference>
<evidence type="ECO:0000313" key="8">
    <source>
        <dbReference type="Proteomes" id="UP001208570"/>
    </source>
</evidence>
<name>A0AAD9NCT2_9ANNE</name>
<dbReference type="SMART" id="SM00355">
    <property type="entry name" value="ZnF_C2H2"/>
    <property type="match status" value="6"/>
</dbReference>
<dbReference type="GO" id="GO:0008270">
    <property type="term" value="F:zinc ion binding"/>
    <property type="evidence" value="ECO:0007669"/>
    <property type="project" value="UniProtKB-KW"/>
</dbReference>
<evidence type="ECO:0000313" key="7">
    <source>
        <dbReference type="EMBL" id="KAK2163481.1"/>
    </source>
</evidence>
<dbReference type="GO" id="GO:0000981">
    <property type="term" value="F:DNA-binding transcription factor activity, RNA polymerase II-specific"/>
    <property type="evidence" value="ECO:0007669"/>
    <property type="project" value="TreeGrafter"/>
</dbReference>
<feature type="domain" description="C2H2-type" evidence="6">
    <location>
        <begin position="3"/>
        <end position="31"/>
    </location>
</feature>
<dbReference type="EMBL" id="JAODUP010000079">
    <property type="protein sequence ID" value="KAK2163481.1"/>
    <property type="molecule type" value="Genomic_DNA"/>
</dbReference>
<keyword evidence="1" id="KW-0479">Metal-binding</keyword>
<keyword evidence="4" id="KW-0862">Zinc</keyword>
<dbReference type="PANTHER" id="PTHR24409">
    <property type="entry name" value="ZINC FINGER PROTEIN 142"/>
    <property type="match status" value="1"/>
</dbReference>
<dbReference type="FunFam" id="3.30.160.60:FF:000100">
    <property type="entry name" value="Zinc finger 45-like"/>
    <property type="match status" value="1"/>
</dbReference>
<keyword evidence="3 5" id="KW-0863">Zinc-finger</keyword>
<feature type="domain" description="C2H2-type" evidence="6">
    <location>
        <begin position="175"/>
        <end position="201"/>
    </location>
</feature>
<accession>A0AAD9NCT2</accession>
<evidence type="ECO:0000256" key="3">
    <source>
        <dbReference type="ARBA" id="ARBA00022771"/>
    </source>
</evidence>
<feature type="domain" description="C2H2-type" evidence="6">
    <location>
        <begin position="92"/>
        <end position="121"/>
    </location>
</feature>
<evidence type="ECO:0000256" key="2">
    <source>
        <dbReference type="ARBA" id="ARBA00022737"/>
    </source>
</evidence>
<evidence type="ECO:0000256" key="4">
    <source>
        <dbReference type="ARBA" id="ARBA00022833"/>
    </source>
</evidence>
<dbReference type="PANTHER" id="PTHR24409:SF295">
    <property type="entry name" value="AZ2-RELATED"/>
    <property type="match status" value="1"/>
</dbReference>
<dbReference type="Pfam" id="PF13913">
    <property type="entry name" value="zf-C2HC_2"/>
    <property type="match status" value="1"/>
</dbReference>
<gene>
    <name evidence="7" type="ORF">LSH36_79g11008</name>
</gene>
<evidence type="ECO:0000259" key="6">
    <source>
        <dbReference type="PROSITE" id="PS50157"/>
    </source>
</evidence>
<dbReference type="Pfam" id="PF12874">
    <property type="entry name" value="zf-met"/>
    <property type="match status" value="1"/>
</dbReference>
<keyword evidence="8" id="KW-1185">Reference proteome</keyword>
<feature type="domain" description="C2H2-type" evidence="6">
    <location>
        <begin position="64"/>
        <end position="92"/>
    </location>
</feature>
<proteinExistence type="predicted"/>
<organism evidence="7 8">
    <name type="scientific">Paralvinella palmiformis</name>
    <dbReference type="NCBI Taxonomy" id="53620"/>
    <lineage>
        <taxon>Eukaryota</taxon>
        <taxon>Metazoa</taxon>
        <taxon>Spiralia</taxon>
        <taxon>Lophotrochozoa</taxon>
        <taxon>Annelida</taxon>
        <taxon>Polychaeta</taxon>
        <taxon>Sedentaria</taxon>
        <taxon>Canalipalpata</taxon>
        <taxon>Terebellida</taxon>
        <taxon>Terebelliformia</taxon>
        <taxon>Alvinellidae</taxon>
        <taxon>Paralvinella</taxon>
    </lineage>
</organism>
<evidence type="ECO:0000256" key="5">
    <source>
        <dbReference type="PROSITE-ProRule" id="PRU00042"/>
    </source>
</evidence>
<dbReference type="AlphaFoldDB" id="A0AAD9NCT2"/>
<keyword evidence="2" id="KW-0677">Repeat</keyword>
<dbReference type="FunFam" id="3.30.160.60:FF:000446">
    <property type="entry name" value="Zinc finger protein"/>
    <property type="match status" value="1"/>
</dbReference>
<feature type="domain" description="C2H2-type" evidence="6">
    <location>
        <begin position="31"/>
        <end position="54"/>
    </location>
</feature>
<dbReference type="GO" id="GO:0005634">
    <property type="term" value="C:nucleus"/>
    <property type="evidence" value="ECO:0007669"/>
    <property type="project" value="TreeGrafter"/>
</dbReference>
<evidence type="ECO:0000256" key="1">
    <source>
        <dbReference type="ARBA" id="ARBA00022723"/>
    </source>
</evidence>
<dbReference type="GO" id="GO:0000977">
    <property type="term" value="F:RNA polymerase II transcription regulatory region sequence-specific DNA binding"/>
    <property type="evidence" value="ECO:0007669"/>
    <property type="project" value="TreeGrafter"/>
</dbReference>
<dbReference type="Proteomes" id="UP001208570">
    <property type="component" value="Unassembled WGS sequence"/>
</dbReference>
<protein>
    <recommendedName>
        <fullName evidence="6">C2H2-type domain-containing protein</fullName>
    </recommendedName>
</protein>
<sequence>MFLQCTSCGKLFGSQSNLVKHIKAVHLKIRFKCDYCEKSFTQTDSLRRHQKAVHLVCYIYITIGTCGLCKKFFQKQSSLKQHVDGVHRKIRYPCDLCEKSFSQLGNLKRHKKYSSTFTNVHIYTFDTKVDKYTICTSICYAFCHHSSQCTFCGKMFNKRGRLKLHVEGVHLDVKYKCNICGRSFTQLGNVRRHKASVHARD</sequence>
<dbReference type="InterPro" id="IPR036236">
    <property type="entry name" value="Znf_C2H2_sf"/>
</dbReference>
<dbReference type="PROSITE" id="PS50157">
    <property type="entry name" value="ZINC_FINGER_C2H2_2"/>
    <property type="match status" value="6"/>
</dbReference>
<dbReference type="InterPro" id="IPR013087">
    <property type="entry name" value="Znf_C2H2_type"/>
</dbReference>